<reference evidence="1" key="2">
    <citation type="submission" date="2009-03" db="EMBL/GenBank/DDBJ databases">
        <authorList>
            <person name="Gang L."/>
        </authorList>
    </citation>
    <scope>NUCLEOTIDE SEQUENCE</scope>
    <source>
        <strain evidence="1">Anhui</strain>
    </source>
</reference>
<protein>
    <submittedName>
        <fullName evidence="1">WD repeat protein 74</fullName>
    </submittedName>
</protein>
<dbReference type="SUPFAM" id="SSF50978">
    <property type="entry name" value="WD40 repeat-like"/>
    <property type="match status" value="1"/>
</dbReference>
<dbReference type="InterPro" id="IPR036322">
    <property type="entry name" value="WD40_repeat_dom_sf"/>
</dbReference>
<proteinExistence type="evidence at transcript level"/>
<reference evidence="1" key="1">
    <citation type="journal article" date="2009" name="Nature">
        <title>The Schistosoma japonicum genome reveals features of host-parasite interplay.</title>
        <authorList>
            <person name="Liu F."/>
            <person name="Zhou Y."/>
            <person name="Wang Z.Q."/>
            <person name="Lu G."/>
            <person name="Zheng H."/>
            <person name="Brindley P.J."/>
            <person name="McManus D.P."/>
            <person name="Blair D."/>
            <person name="Zhang Q.H."/>
            <person name="Zhong Y."/>
            <person name="Wang S."/>
            <person name="Han Z.G."/>
            <person name="Chen Z."/>
        </authorList>
    </citation>
    <scope>NUCLEOTIDE SEQUENCE</scope>
    <source>
        <strain evidence="1">Anhui</strain>
    </source>
</reference>
<organism evidence="1">
    <name type="scientific">Schistosoma japonicum</name>
    <name type="common">Blood fluke</name>
    <dbReference type="NCBI Taxonomy" id="6182"/>
    <lineage>
        <taxon>Eukaryota</taxon>
        <taxon>Metazoa</taxon>
        <taxon>Spiralia</taxon>
        <taxon>Lophotrochozoa</taxon>
        <taxon>Platyhelminthes</taxon>
        <taxon>Trematoda</taxon>
        <taxon>Digenea</taxon>
        <taxon>Strigeidida</taxon>
        <taxon>Schistosomatoidea</taxon>
        <taxon>Schistosomatidae</taxon>
        <taxon>Schistosoma</taxon>
    </lineage>
</organism>
<name>C1L514_SCHJA</name>
<dbReference type="EMBL" id="FN314059">
    <property type="protein sequence ID" value="CAX69792.1"/>
    <property type="molecule type" value="mRNA"/>
</dbReference>
<dbReference type="GO" id="GO:0005730">
    <property type="term" value="C:nucleolus"/>
    <property type="evidence" value="ECO:0007669"/>
    <property type="project" value="InterPro"/>
</dbReference>
<dbReference type="PANTHER" id="PTHR16038:SF4">
    <property type="entry name" value="WD REPEAT-CONTAINING PROTEIN 74"/>
    <property type="match status" value="1"/>
</dbReference>
<dbReference type="InterPro" id="IPR015943">
    <property type="entry name" value="WD40/YVTN_repeat-like_dom_sf"/>
</dbReference>
<evidence type="ECO:0000313" key="1">
    <source>
        <dbReference type="EMBL" id="CAX69792.1"/>
    </source>
</evidence>
<sequence length="270" mass="29894">MESSSSDFDVIISSSTGFLKGLSVCSQNLSSISLIKNENISAMCWCGPFGSEIFVGCHSGRLYRIDVKRNSVTFVEEFSKSHEDSVVALQSYDKSIFVAHTSGDITLFINNLASELRLRSSGSICSAKLAANQIATGGKESALRVWDVNNHNEPIFTAKNVRSSVLELSVPIWIADVSFVPKSNGKLVLTASSSVSFMDIEKFTKKDNDLNALNRAETVDNSQVINETEQKELEDLWNQLPVVDNDNDLVNEDNKITKNHKKMCKRKCKK</sequence>
<accession>C1L514</accession>
<dbReference type="PANTHER" id="PTHR16038">
    <property type="entry name" value="NOP SEVEN ASSOCIATED PROTEIN 1"/>
    <property type="match status" value="1"/>
</dbReference>
<dbReference type="GO" id="GO:0030687">
    <property type="term" value="C:preribosome, large subunit precursor"/>
    <property type="evidence" value="ECO:0007669"/>
    <property type="project" value="TreeGrafter"/>
</dbReference>
<dbReference type="Gene3D" id="2.130.10.10">
    <property type="entry name" value="YVTN repeat-like/Quinoprotein amine dehydrogenase"/>
    <property type="match status" value="1"/>
</dbReference>
<dbReference type="AlphaFoldDB" id="C1L514"/>
<dbReference type="GO" id="GO:0042273">
    <property type="term" value="P:ribosomal large subunit biogenesis"/>
    <property type="evidence" value="ECO:0007669"/>
    <property type="project" value="InterPro"/>
</dbReference>
<dbReference type="InterPro" id="IPR037379">
    <property type="entry name" value="WDR74/Nsa1"/>
</dbReference>